<dbReference type="AlphaFoldDB" id="A0A1E1WNI2"/>
<dbReference type="OrthoDB" id="7477592at2759"/>
<evidence type="ECO:0000313" key="1">
    <source>
        <dbReference type="EMBL" id="JAT88401.1"/>
    </source>
</evidence>
<reference evidence="1" key="1">
    <citation type="submission" date="2015-09" db="EMBL/GenBank/DDBJ databases">
        <title>De novo assembly of Pectinophora gossypiella (Pink Bollworm) gut transcriptome.</title>
        <authorList>
            <person name="Tassone E.E."/>
        </authorList>
    </citation>
    <scope>NUCLEOTIDE SEQUENCE</scope>
</reference>
<dbReference type="EMBL" id="GDQN01002653">
    <property type="protein sequence ID" value="JAT88401.1"/>
    <property type="molecule type" value="Transcribed_RNA"/>
</dbReference>
<feature type="non-terminal residue" evidence="1">
    <location>
        <position position="1"/>
    </location>
</feature>
<accession>A0A1E1WNI2</accession>
<name>A0A1E1WNI2_PECGO</name>
<proteinExistence type="predicted"/>
<feature type="non-terminal residue" evidence="1">
    <location>
        <position position="128"/>
    </location>
</feature>
<protein>
    <submittedName>
        <fullName evidence="1">Uncharacterized protein</fullName>
    </submittedName>
</protein>
<sequence length="128" mass="14371">SRARAGSIASVTKMDKISNRLKCSNCNIVISEVLAFIQNKIDVMTEVSLAQICESAFNAEEISEAKSLLFESLSKKMKKRIRQGKTLRNIEDIICLFKETDPEQIPIFVARNLEKLPPVTFDHVDVTA</sequence>
<organism evidence="1">
    <name type="scientific">Pectinophora gossypiella</name>
    <name type="common">Cotton pink bollworm</name>
    <name type="synonym">Depressaria gossypiella</name>
    <dbReference type="NCBI Taxonomy" id="13191"/>
    <lineage>
        <taxon>Eukaryota</taxon>
        <taxon>Metazoa</taxon>
        <taxon>Ecdysozoa</taxon>
        <taxon>Arthropoda</taxon>
        <taxon>Hexapoda</taxon>
        <taxon>Insecta</taxon>
        <taxon>Pterygota</taxon>
        <taxon>Neoptera</taxon>
        <taxon>Endopterygota</taxon>
        <taxon>Lepidoptera</taxon>
        <taxon>Glossata</taxon>
        <taxon>Ditrysia</taxon>
        <taxon>Gelechioidea</taxon>
        <taxon>Gelechiidae</taxon>
        <taxon>Apatetrinae</taxon>
        <taxon>Pectinophora</taxon>
    </lineage>
</organism>
<gene>
    <name evidence="1" type="ORF">g.1617</name>
</gene>